<protein>
    <recommendedName>
        <fullName evidence="1">Transposase IS4-like domain-containing protein</fullName>
    </recommendedName>
</protein>
<accession>A0A0F9B2T4</accession>
<name>A0A0F9B2T4_9ZZZZ</name>
<gene>
    <name evidence="2" type="ORF">LCGC14_2579040</name>
</gene>
<organism evidence="2">
    <name type="scientific">marine sediment metagenome</name>
    <dbReference type="NCBI Taxonomy" id="412755"/>
    <lineage>
        <taxon>unclassified sequences</taxon>
        <taxon>metagenomes</taxon>
        <taxon>ecological metagenomes</taxon>
    </lineage>
</organism>
<evidence type="ECO:0000259" key="1">
    <source>
        <dbReference type="Pfam" id="PF01609"/>
    </source>
</evidence>
<dbReference type="InterPro" id="IPR002559">
    <property type="entry name" value="Transposase_11"/>
</dbReference>
<dbReference type="GO" id="GO:0004803">
    <property type="term" value="F:transposase activity"/>
    <property type="evidence" value="ECO:0007669"/>
    <property type="project" value="InterPro"/>
</dbReference>
<feature type="non-terminal residue" evidence="2">
    <location>
        <position position="1"/>
    </location>
</feature>
<sequence length="265" mass="30961">PEGREEVPWPVVVAILVIARFCDPSSELHIEDTWYRRTALEDLLGVAAEQVHTDRLYAGLDRLLPYKVAIERHLKQRLGDLFDLKYNLLLYDITSTYFEGECAGNPMAKRGYSRDNRSDCKQVCIGLVVSRCGMPLGYEVFRGNRNDVKTWREIVTTMEARYGKADRIWCGDRGMMSKDNIEFMESENRRYIMGASKGTLKKFERELLESDWRAIREGLEVKLCRSPDGGKETYILCRSRDRREKGFFTEFSGCRRRKFRIRKPE</sequence>
<dbReference type="InterPro" id="IPR047654">
    <property type="entry name" value="IS1634_transpos"/>
</dbReference>
<dbReference type="EMBL" id="LAZR01043007">
    <property type="protein sequence ID" value="KKL08122.1"/>
    <property type="molecule type" value="Genomic_DNA"/>
</dbReference>
<dbReference type="NCBIfam" id="NF033559">
    <property type="entry name" value="transpos_IS1634"/>
    <property type="match status" value="1"/>
</dbReference>
<dbReference type="GO" id="GO:0003677">
    <property type="term" value="F:DNA binding"/>
    <property type="evidence" value="ECO:0007669"/>
    <property type="project" value="InterPro"/>
</dbReference>
<dbReference type="GO" id="GO:0006313">
    <property type="term" value="P:DNA transposition"/>
    <property type="evidence" value="ECO:0007669"/>
    <property type="project" value="InterPro"/>
</dbReference>
<proteinExistence type="predicted"/>
<reference evidence="2" key="1">
    <citation type="journal article" date="2015" name="Nature">
        <title>Complex archaea that bridge the gap between prokaryotes and eukaryotes.</title>
        <authorList>
            <person name="Spang A."/>
            <person name="Saw J.H."/>
            <person name="Jorgensen S.L."/>
            <person name="Zaremba-Niedzwiedzka K."/>
            <person name="Martijn J."/>
            <person name="Lind A.E."/>
            <person name="van Eijk R."/>
            <person name="Schleper C."/>
            <person name="Guy L."/>
            <person name="Ettema T.J."/>
        </authorList>
    </citation>
    <scope>NUCLEOTIDE SEQUENCE</scope>
</reference>
<dbReference type="Pfam" id="PF01609">
    <property type="entry name" value="DDE_Tnp_1"/>
    <property type="match status" value="1"/>
</dbReference>
<dbReference type="AlphaFoldDB" id="A0A0F9B2T4"/>
<comment type="caution">
    <text evidence="2">The sequence shown here is derived from an EMBL/GenBank/DDBJ whole genome shotgun (WGS) entry which is preliminary data.</text>
</comment>
<feature type="domain" description="Transposase IS4-like" evidence="1">
    <location>
        <begin position="92"/>
        <end position="199"/>
    </location>
</feature>
<evidence type="ECO:0000313" key="2">
    <source>
        <dbReference type="EMBL" id="KKL08122.1"/>
    </source>
</evidence>
<dbReference type="PANTHER" id="PTHR34614">
    <property type="match status" value="1"/>
</dbReference>
<dbReference type="PANTHER" id="PTHR34614:SF2">
    <property type="entry name" value="TRANSPOSASE IS4-LIKE DOMAIN-CONTAINING PROTEIN"/>
    <property type="match status" value="1"/>
</dbReference>